<evidence type="ECO:0000313" key="3">
    <source>
        <dbReference type="EMBL" id="UOQ46085.1"/>
    </source>
</evidence>
<feature type="chain" id="PRO_5046171663" description="Lipoprotein" evidence="2">
    <location>
        <begin position="23"/>
        <end position="76"/>
    </location>
</feature>
<dbReference type="RefSeq" id="WP_244713101.1">
    <property type="nucleotide sequence ID" value="NZ_CP095073.1"/>
</dbReference>
<keyword evidence="2" id="KW-0732">Signal</keyword>
<evidence type="ECO:0008006" key="5">
    <source>
        <dbReference type="Google" id="ProtNLM"/>
    </source>
</evidence>
<dbReference type="InterPro" id="IPR046720">
    <property type="entry name" value="DUF6612"/>
</dbReference>
<dbReference type="EMBL" id="CP095073">
    <property type="protein sequence ID" value="UOQ46085.1"/>
    <property type="molecule type" value="Genomic_DNA"/>
</dbReference>
<feature type="signal peptide" evidence="2">
    <location>
        <begin position="1"/>
        <end position="22"/>
    </location>
</feature>
<evidence type="ECO:0000313" key="4">
    <source>
        <dbReference type="Proteomes" id="UP000831787"/>
    </source>
</evidence>
<name>A0ABY4EQ21_9BACI</name>
<dbReference type="PROSITE" id="PS51257">
    <property type="entry name" value="PROKAR_LIPOPROTEIN"/>
    <property type="match status" value="1"/>
</dbReference>
<evidence type="ECO:0000256" key="2">
    <source>
        <dbReference type="SAM" id="SignalP"/>
    </source>
</evidence>
<protein>
    <recommendedName>
        <fullName evidence="5">Lipoprotein</fullName>
    </recommendedName>
</protein>
<organism evidence="3 4">
    <name type="scientific">Halobacillus salinarum</name>
    <dbReference type="NCBI Taxonomy" id="2932257"/>
    <lineage>
        <taxon>Bacteria</taxon>
        <taxon>Bacillati</taxon>
        <taxon>Bacillota</taxon>
        <taxon>Bacilli</taxon>
        <taxon>Bacillales</taxon>
        <taxon>Bacillaceae</taxon>
        <taxon>Halobacillus</taxon>
    </lineage>
</organism>
<proteinExistence type="predicted"/>
<feature type="region of interest" description="Disordered" evidence="1">
    <location>
        <begin position="57"/>
        <end position="76"/>
    </location>
</feature>
<accession>A0ABY4EQ21</accession>
<keyword evidence="4" id="KW-1185">Reference proteome</keyword>
<dbReference type="Pfam" id="PF20316">
    <property type="entry name" value="DUF6612"/>
    <property type="match status" value="1"/>
</dbReference>
<sequence>MKKQSFLIASLLIMTLLMTACASTEGAKVAEIYQKSLDASKQLESFSMKMESVQHVSTGDLSSESAEETRMPGVFL</sequence>
<gene>
    <name evidence="3" type="ORF">MUN89_09295</name>
</gene>
<reference evidence="3 4" key="1">
    <citation type="submission" date="2022-04" db="EMBL/GenBank/DDBJ databases">
        <title>Halobacillus sp. isolated from saltern.</title>
        <authorList>
            <person name="Won M."/>
            <person name="Lee C.-M."/>
            <person name="Woen H.-Y."/>
            <person name="Kwon S.-W."/>
        </authorList>
    </citation>
    <scope>NUCLEOTIDE SEQUENCE [LARGE SCALE GENOMIC DNA]</scope>
    <source>
        <strain evidence="3 4">SSBR10-3</strain>
    </source>
</reference>
<dbReference type="Proteomes" id="UP000831787">
    <property type="component" value="Chromosome"/>
</dbReference>
<evidence type="ECO:0000256" key="1">
    <source>
        <dbReference type="SAM" id="MobiDB-lite"/>
    </source>
</evidence>